<dbReference type="EMBL" id="SXEU01000001">
    <property type="protein sequence ID" value="NFV14837.1"/>
    <property type="molecule type" value="Genomic_DNA"/>
</dbReference>
<comment type="caution">
    <text evidence="4">The sequence shown here is derived from an EMBL/GenBank/DDBJ whole genome shotgun (WGS) entry which is preliminary data.</text>
</comment>
<sequence>MKSLIKDKQKIIPARIKDARIIRGLSLAELADKIGVTSQAISQYELGIINPTPIVINAIVKELGFPINFYEKPYFYKNESYSNTVTYFRSNKNISKKVKKALSKKIEILHEILGLVMQYVDIPKLDIPDYSQFIGDRELDKYIIQDIAIDLRKKWGVEKGPINNMVTLFQNKGIVISRMEFENKKIDAFSQIFQRIPYIFLGSDKKCSVRSRFDLAHELGHLILHRNVSKEEIKNREFYNKMEEEADLFAGEFLLPYDEFDNDVVSTSIEQFIMLKNKWKVSIQCMIKRCEQLNILTDNQLRYIKSQMTRKRYWRKEPLDDEIEIEQPYLFKQIFELLIENDILKPKEIINDIGLYKEEIDSLCYLPNDLLKSSFNEMPIRLKIIK</sequence>
<organism evidence="4">
    <name type="scientific">Clostridium botulinum</name>
    <dbReference type="NCBI Taxonomy" id="1491"/>
    <lineage>
        <taxon>Bacteria</taxon>
        <taxon>Bacillati</taxon>
        <taxon>Bacillota</taxon>
        <taxon>Clostridia</taxon>
        <taxon>Eubacteriales</taxon>
        <taxon>Clostridiaceae</taxon>
        <taxon>Clostridium</taxon>
    </lineage>
</organism>
<dbReference type="GO" id="GO:0003677">
    <property type="term" value="F:DNA binding"/>
    <property type="evidence" value="ECO:0007669"/>
    <property type="project" value="InterPro"/>
</dbReference>
<dbReference type="PROSITE" id="PS50943">
    <property type="entry name" value="HTH_CROC1"/>
    <property type="match status" value="1"/>
</dbReference>
<evidence type="ECO:0000313" key="4">
    <source>
        <dbReference type="EMBL" id="NFV15324.1"/>
    </source>
</evidence>
<reference evidence="4" key="1">
    <citation type="submission" date="2019-04" db="EMBL/GenBank/DDBJ databases">
        <title>Genome sequencing of Clostridium botulinum Groups I-IV and Clostridium butyricum.</title>
        <authorList>
            <person name="Brunt J."/>
            <person name="Van Vliet A.H.M."/>
            <person name="Stringer S.C."/>
            <person name="Carter A.T."/>
            <person name="Peck M.W."/>
        </authorList>
    </citation>
    <scope>NUCLEOTIDE SEQUENCE</scope>
    <source>
        <strain evidence="4">751/1</strain>
    </source>
</reference>
<proteinExistence type="inferred from homology"/>
<feature type="domain" description="HTH cro/C1-type" evidence="2">
    <location>
        <begin position="16"/>
        <end position="70"/>
    </location>
</feature>
<dbReference type="RefSeq" id="WP_061311378.1">
    <property type="nucleotide sequence ID" value="NZ_JACBCU010000001.1"/>
</dbReference>
<dbReference type="CDD" id="cd00093">
    <property type="entry name" value="HTH_XRE"/>
    <property type="match status" value="1"/>
</dbReference>
<dbReference type="Pfam" id="PF01381">
    <property type="entry name" value="HTH_3"/>
    <property type="match status" value="1"/>
</dbReference>
<evidence type="ECO:0000313" key="3">
    <source>
        <dbReference type="EMBL" id="NFV14837.1"/>
    </source>
</evidence>
<evidence type="ECO:0000256" key="1">
    <source>
        <dbReference type="ARBA" id="ARBA00007227"/>
    </source>
</evidence>
<accession>A0A6G4HPL9</accession>
<name>A0A6G4HPL9_CLOBO</name>
<protein>
    <submittedName>
        <fullName evidence="4">ImmA/IrrE family metallo-endopeptidase</fullName>
    </submittedName>
</protein>
<dbReference type="Gene3D" id="1.10.260.40">
    <property type="entry name" value="lambda repressor-like DNA-binding domains"/>
    <property type="match status" value="1"/>
</dbReference>
<comment type="similarity">
    <text evidence="1">Belongs to the short-chain fatty acyl-CoA assimilation regulator (ScfR) family.</text>
</comment>
<evidence type="ECO:0000259" key="2">
    <source>
        <dbReference type="PROSITE" id="PS50943"/>
    </source>
</evidence>
<dbReference type="PANTHER" id="PTHR43236:SF1">
    <property type="entry name" value="BLL7220 PROTEIN"/>
    <property type="match status" value="1"/>
</dbReference>
<dbReference type="PANTHER" id="PTHR43236">
    <property type="entry name" value="ANTITOXIN HIGA1"/>
    <property type="match status" value="1"/>
</dbReference>
<dbReference type="SUPFAM" id="SSF47413">
    <property type="entry name" value="lambda repressor-like DNA-binding domains"/>
    <property type="match status" value="1"/>
</dbReference>
<dbReference type="EMBL" id="SXEU01000001">
    <property type="protein sequence ID" value="NFV15324.1"/>
    <property type="molecule type" value="Genomic_DNA"/>
</dbReference>
<dbReference type="InterPro" id="IPR010982">
    <property type="entry name" value="Lambda_DNA-bd_dom_sf"/>
</dbReference>
<dbReference type="InterPro" id="IPR052345">
    <property type="entry name" value="Rad_response_metalloprotease"/>
</dbReference>
<dbReference type="AlphaFoldDB" id="A0A6G4HPL9"/>
<dbReference type="InterPro" id="IPR010359">
    <property type="entry name" value="IrrE_HExxH"/>
</dbReference>
<dbReference type="InterPro" id="IPR001387">
    <property type="entry name" value="Cro/C1-type_HTH"/>
</dbReference>
<dbReference type="Gene3D" id="1.10.10.2910">
    <property type="match status" value="1"/>
</dbReference>
<dbReference type="Pfam" id="PF06114">
    <property type="entry name" value="Peptidase_M78"/>
    <property type="match status" value="1"/>
</dbReference>
<dbReference type="SMART" id="SM00530">
    <property type="entry name" value="HTH_XRE"/>
    <property type="match status" value="1"/>
</dbReference>
<gene>
    <name evidence="3" type="ORF">FDG29_01405</name>
    <name evidence="4" type="ORF">FDG29_03980</name>
</gene>